<feature type="chain" id="PRO_5045037943" evidence="1">
    <location>
        <begin position="36"/>
        <end position="92"/>
    </location>
</feature>
<comment type="caution">
    <text evidence="2">The sequence shown here is derived from an EMBL/GenBank/DDBJ whole genome shotgun (WGS) entry which is preliminary data.</text>
</comment>
<proteinExistence type="predicted"/>
<dbReference type="Proteomes" id="UP001501057">
    <property type="component" value="Unassembled WGS sequence"/>
</dbReference>
<evidence type="ECO:0000313" key="3">
    <source>
        <dbReference type="Proteomes" id="UP001501057"/>
    </source>
</evidence>
<dbReference type="RefSeq" id="WP_344202807.1">
    <property type="nucleotide sequence ID" value="NZ_BAAAME010000005.1"/>
</dbReference>
<feature type="signal peptide" evidence="1">
    <location>
        <begin position="1"/>
        <end position="35"/>
    </location>
</feature>
<name>A0ABP4W710_9ACTN</name>
<gene>
    <name evidence="2" type="ORF">GCM10009710_28440</name>
</gene>
<sequence>MTISSRTRPLTRTLAGTALALGLVSSGLVSAPAHSAQQLRVHVTGSTKSACLGQITAQWRTYSAQGYTLVEHSGCYLPRGSRHWTGWVLFSR</sequence>
<protein>
    <submittedName>
        <fullName evidence="2">Uncharacterized protein</fullName>
    </submittedName>
</protein>
<evidence type="ECO:0000313" key="2">
    <source>
        <dbReference type="EMBL" id="GAA1746680.1"/>
    </source>
</evidence>
<keyword evidence="3" id="KW-1185">Reference proteome</keyword>
<accession>A0ABP4W710</accession>
<organism evidence="2 3">
    <name type="scientific">Aeromicrobium alkaliterrae</name>
    <dbReference type="NCBI Taxonomy" id="302168"/>
    <lineage>
        <taxon>Bacteria</taxon>
        <taxon>Bacillati</taxon>
        <taxon>Actinomycetota</taxon>
        <taxon>Actinomycetes</taxon>
        <taxon>Propionibacteriales</taxon>
        <taxon>Nocardioidaceae</taxon>
        <taxon>Aeromicrobium</taxon>
    </lineage>
</organism>
<reference evidence="3" key="1">
    <citation type="journal article" date="2019" name="Int. J. Syst. Evol. Microbiol.">
        <title>The Global Catalogue of Microorganisms (GCM) 10K type strain sequencing project: providing services to taxonomists for standard genome sequencing and annotation.</title>
        <authorList>
            <consortium name="The Broad Institute Genomics Platform"/>
            <consortium name="The Broad Institute Genome Sequencing Center for Infectious Disease"/>
            <person name="Wu L."/>
            <person name="Ma J."/>
        </authorList>
    </citation>
    <scope>NUCLEOTIDE SEQUENCE [LARGE SCALE GENOMIC DNA]</scope>
    <source>
        <strain evidence="3">JCM 13518</strain>
    </source>
</reference>
<evidence type="ECO:0000256" key="1">
    <source>
        <dbReference type="SAM" id="SignalP"/>
    </source>
</evidence>
<dbReference type="EMBL" id="BAAAME010000005">
    <property type="protein sequence ID" value="GAA1746680.1"/>
    <property type="molecule type" value="Genomic_DNA"/>
</dbReference>
<keyword evidence="1" id="KW-0732">Signal</keyword>